<dbReference type="AlphaFoldDB" id="F0MCH5"/>
<evidence type="ECO:0000313" key="2">
    <source>
        <dbReference type="Proteomes" id="UP000008639"/>
    </source>
</evidence>
<name>F0MCH5_PSEPM</name>
<dbReference type="KEGG" id="apn:Asphe3_41610"/>
<evidence type="ECO:0000313" key="1">
    <source>
        <dbReference type="EMBL" id="ADX75226.1"/>
    </source>
</evidence>
<proteinExistence type="predicted"/>
<keyword evidence="1" id="KW-0614">Plasmid</keyword>
<dbReference type="HOGENOM" id="CLU_173035_0_0_11"/>
<dbReference type="RefSeq" id="WP_013603087.1">
    <property type="nucleotide sequence ID" value="NC_015146.1"/>
</dbReference>
<protein>
    <submittedName>
        <fullName evidence="1">Uncharacterized protein</fullName>
    </submittedName>
</protein>
<dbReference type="Proteomes" id="UP000008639">
    <property type="component" value="Plasmid pASPHE301"/>
</dbReference>
<reference evidence="2" key="1">
    <citation type="journal article" date="2011" name="Stand. Genomic Sci.">
        <title>Complete genome sequence of Arthrobacter phenanthrenivorans type strain (Sphe3).</title>
        <authorList>
            <person name="Kallimanis A."/>
            <person name="Labutti K.M."/>
            <person name="Lapidus A."/>
            <person name="Clum A."/>
            <person name="Lykidis A."/>
            <person name="Mavromatis K."/>
            <person name="Pagani I."/>
            <person name="Liolios K."/>
            <person name="Ivanova N."/>
            <person name="Goodwin L."/>
            <person name="Pitluck S."/>
            <person name="Chen A."/>
            <person name="Palaniappan K."/>
            <person name="Markowitz V."/>
            <person name="Bristow J."/>
            <person name="Velentzas A.D."/>
            <person name="Perisynakis A."/>
            <person name="Ouzounis C.C."/>
            <person name="Kyrpides N.C."/>
            <person name="Koukkou A.I."/>
            <person name="Drainas C."/>
        </authorList>
    </citation>
    <scope>NUCLEOTIDE SEQUENCE [LARGE SCALE GENOMIC DNA]</scope>
    <source>
        <strain evidence="2">DSM 18606 / JCM 16027 / LMG 23796 / Sphe3</strain>
        <plasmid evidence="2">Plasmid pASPHE301</plasmid>
    </source>
</reference>
<accession>F0MCH5</accession>
<dbReference type="OrthoDB" id="4943146at2"/>
<organism evidence="1 2">
    <name type="scientific">Pseudarthrobacter phenanthrenivorans (strain DSM 18606 / JCM 16027 / LMG 23796 / Sphe3)</name>
    <name type="common">Arthrobacter phenanthrenivorans</name>
    <dbReference type="NCBI Taxonomy" id="930171"/>
    <lineage>
        <taxon>Bacteria</taxon>
        <taxon>Bacillati</taxon>
        <taxon>Actinomycetota</taxon>
        <taxon>Actinomycetes</taxon>
        <taxon>Micrococcales</taxon>
        <taxon>Micrococcaceae</taxon>
        <taxon>Pseudarthrobacter</taxon>
    </lineage>
</organism>
<dbReference type="EMBL" id="CP002380">
    <property type="protein sequence ID" value="ADX75226.1"/>
    <property type="molecule type" value="Genomic_DNA"/>
</dbReference>
<geneLocation type="plasmid" evidence="1 2">
    <name>pASPHE301</name>
</geneLocation>
<gene>
    <name evidence="1" type="ordered locus">Asphe3_41610</name>
</gene>
<sequence length="112" mass="12693">MSSEEFAAALQAQYARRAGPIGLTVEELDFEHFPVKNGYPGIPVKAWIRFPNCAELVDGEVFAWTAKAAEVTWKDGPVTYRTWVWSSAVTRREEMMNRNLGERTRGKNNNSN</sequence>